<dbReference type="PANTHER" id="PTHR12391">
    <property type="entry name" value="ARP2/3 COMPLEX 21 KD SUBUNIT"/>
    <property type="match status" value="1"/>
</dbReference>
<dbReference type="InterPro" id="IPR007204">
    <property type="entry name" value="ARPC3"/>
</dbReference>
<dbReference type="PIRSF" id="PIRSF016315">
    <property type="entry name" value="ARP2/3_P21-Arc"/>
    <property type="match status" value="1"/>
</dbReference>
<keyword evidence="8" id="KW-1185">Reference proteome</keyword>
<evidence type="ECO:0000256" key="2">
    <source>
        <dbReference type="ARBA" id="ARBA00010856"/>
    </source>
</evidence>
<comment type="subcellular location">
    <subcellularLocation>
        <location evidence="1 6">Cytoplasm</location>
        <location evidence="1 6">Cytoskeleton</location>
    </subcellularLocation>
</comment>
<dbReference type="GO" id="GO:0030833">
    <property type="term" value="P:regulation of actin filament polymerization"/>
    <property type="evidence" value="ECO:0007669"/>
    <property type="project" value="InterPro"/>
</dbReference>
<proteinExistence type="inferred from homology"/>
<evidence type="ECO:0000313" key="7">
    <source>
        <dbReference type="EMBL" id="KAJ5076279.1"/>
    </source>
</evidence>
<dbReference type="OMA" id="TPSKWWL"/>
<keyword evidence="5 6" id="KW-0206">Cytoskeleton</keyword>
<comment type="function">
    <text evidence="6">Functions as component of the Arp2/3 complex which is involved in regulation of actin polymerization and together with an activating nucleation-promoting factor (NPF) mediates the formation of branched actin networks.</text>
</comment>
<evidence type="ECO:0000256" key="4">
    <source>
        <dbReference type="ARBA" id="ARBA00023203"/>
    </source>
</evidence>
<keyword evidence="4 6" id="KW-0009">Actin-binding</keyword>
<evidence type="ECO:0000256" key="3">
    <source>
        <dbReference type="ARBA" id="ARBA00022490"/>
    </source>
</evidence>
<dbReference type="GO" id="GO:0034314">
    <property type="term" value="P:Arp2/3 complex-mediated actin nucleation"/>
    <property type="evidence" value="ECO:0007669"/>
    <property type="project" value="UniProtKB-UniRule"/>
</dbReference>
<reference evidence="7" key="1">
    <citation type="submission" date="2022-10" db="EMBL/GenBank/DDBJ databases">
        <title>Novel sulphate-reducing endosymbionts in the free-living metamonad Anaeramoeba.</title>
        <authorList>
            <person name="Jerlstrom-Hultqvist J."/>
            <person name="Cepicka I."/>
            <person name="Gallot-Lavallee L."/>
            <person name="Salas-Leiva D."/>
            <person name="Curtis B.A."/>
            <person name="Zahonova K."/>
            <person name="Pipaliya S."/>
            <person name="Dacks J."/>
            <person name="Roger A.J."/>
        </authorList>
    </citation>
    <scope>NUCLEOTIDE SEQUENCE</scope>
    <source>
        <strain evidence="7">BMAN</strain>
    </source>
</reference>
<keyword evidence="3 6" id="KW-0963">Cytoplasm</keyword>
<dbReference type="SUPFAM" id="SSF69060">
    <property type="entry name" value="Arp2/3 complex 21 kDa subunit ARPC3"/>
    <property type="match status" value="1"/>
</dbReference>
<evidence type="ECO:0000313" key="8">
    <source>
        <dbReference type="Proteomes" id="UP001149090"/>
    </source>
</evidence>
<dbReference type="GO" id="GO:0005885">
    <property type="term" value="C:Arp2/3 protein complex"/>
    <property type="evidence" value="ECO:0007669"/>
    <property type="project" value="UniProtKB-UniRule"/>
</dbReference>
<dbReference type="EMBL" id="JAPDFW010000061">
    <property type="protein sequence ID" value="KAJ5076279.1"/>
    <property type="molecule type" value="Genomic_DNA"/>
</dbReference>
<dbReference type="Pfam" id="PF04062">
    <property type="entry name" value="P21-Arc"/>
    <property type="match status" value="1"/>
</dbReference>
<evidence type="ECO:0000256" key="1">
    <source>
        <dbReference type="ARBA" id="ARBA00004245"/>
    </source>
</evidence>
<dbReference type="AlphaFoldDB" id="A0A9Q0LPQ1"/>
<comment type="similarity">
    <text evidence="2 6">Belongs to the ARPC3 family.</text>
</comment>
<name>A0A9Q0LPQ1_ANAIG</name>
<protein>
    <recommendedName>
        <fullName evidence="6">Actin-related protein 2/3 complex subunit 3</fullName>
    </recommendedName>
</protein>
<evidence type="ECO:0000256" key="6">
    <source>
        <dbReference type="PIRNR" id="PIRNR016315"/>
    </source>
</evidence>
<gene>
    <name evidence="7" type="ORF">M0811_06275</name>
</gene>
<dbReference type="GO" id="GO:0003779">
    <property type="term" value="F:actin binding"/>
    <property type="evidence" value="ECO:0007669"/>
    <property type="project" value="UniProtKB-KW"/>
</dbReference>
<dbReference type="Gene3D" id="1.10.1760.10">
    <property type="entry name" value="Actin-related protein 2/3 complex subunit 3"/>
    <property type="match status" value="1"/>
</dbReference>
<evidence type="ECO:0000256" key="5">
    <source>
        <dbReference type="ARBA" id="ARBA00023212"/>
    </source>
</evidence>
<dbReference type="Proteomes" id="UP001149090">
    <property type="component" value="Unassembled WGS sequence"/>
</dbReference>
<organism evidence="7 8">
    <name type="scientific">Anaeramoeba ignava</name>
    <name type="common">Anaerobic marine amoeba</name>
    <dbReference type="NCBI Taxonomy" id="1746090"/>
    <lineage>
        <taxon>Eukaryota</taxon>
        <taxon>Metamonada</taxon>
        <taxon>Anaeramoebidae</taxon>
        <taxon>Anaeramoeba</taxon>
    </lineage>
</organism>
<dbReference type="InterPro" id="IPR036753">
    <property type="entry name" value="ARPC3_sf"/>
</dbReference>
<sequence>MAYHSEFDNEFCQQKRIRVICGIPILPLKTSTKGPAPVQTNNDNDIVDEVLYYFKANVFFRQYDLESAADRLIVYLTLYVTQCLKDMGRITNREGAESSMALLAKSQFPLSGDGGFPLSAFFEKPDNTSDAELIRSYFIQLRHETGIRLAQRVYRKGRADKWWICFTKKKFLNLEL</sequence>
<accession>A0A9Q0LPQ1</accession>
<comment type="subunit">
    <text evidence="6">Component of the Arp2/3 complex.</text>
</comment>
<comment type="caution">
    <text evidence="7">The sequence shown here is derived from an EMBL/GenBank/DDBJ whole genome shotgun (WGS) entry which is preliminary data.</text>
</comment>
<dbReference type="OrthoDB" id="200404at2759"/>